<sequence>KALLAIHNFIRGFSISKILEMQSPIKSTVCIKKHYFQPSYWETMKVFLILMLAYLPILLVKGDSAHDIKILKLQVKALIKMVTDANQKVSQTDKRLTQEVTNVRQEASRNFTRENQAMNKKLSQSSQDLQALKDKDQTINGFCKTKTTACGSCFCVEDFNIPAKFYCDCRAKPVRRDCKEHHLQGERTNGLYRINMNTYGMVVPAYCDQNTDGGGWTVVQRRVDDSTNFYRNWKPYKEGFGQIHHEHWLGNDNLNLLTAQAVLTGSEIRFELGKKGSNYRHYAKYSNFHVDAESNAYQLHISGYSAGNLGDRMSYHNGMKWTTQDRDNDKWAYNCAAYTNAHIGAWWYNDCVTASGSSLNSPYDRYSRESRIGHYFIWHPYRLKSSEMKVRRK</sequence>
<dbReference type="AlphaFoldDB" id="A0A7M5X4H4"/>
<dbReference type="InterPro" id="IPR002181">
    <property type="entry name" value="Fibrinogen_a/b/g_C_dom"/>
</dbReference>
<dbReference type="Proteomes" id="UP000594262">
    <property type="component" value="Unplaced"/>
</dbReference>
<dbReference type="InterPro" id="IPR050373">
    <property type="entry name" value="Fibrinogen_C-term_domain"/>
</dbReference>
<dbReference type="Pfam" id="PF00147">
    <property type="entry name" value="Fibrinogen_C"/>
    <property type="match status" value="1"/>
</dbReference>
<dbReference type="EnsemblMetazoa" id="CLYHEMT017685.1">
    <property type="protein sequence ID" value="CLYHEMP017685.1"/>
    <property type="gene ID" value="CLYHEMG017685"/>
</dbReference>
<dbReference type="CDD" id="cd00087">
    <property type="entry name" value="FReD"/>
    <property type="match status" value="1"/>
</dbReference>
<dbReference type="GO" id="GO:0005615">
    <property type="term" value="C:extracellular space"/>
    <property type="evidence" value="ECO:0007669"/>
    <property type="project" value="TreeGrafter"/>
</dbReference>
<keyword evidence="3" id="KW-1185">Reference proteome</keyword>
<dbReference type="SMART" id="SM00186">
    <property type="entry name" value="FBG"/>
    <property type="match status" value="1"/>
</dbReference>
<reference evidence="2" key="1">
    <citation type="submission" date="2021-01" db="UniProtKB">
        <authorList>
            <consortium name="EnsemblMetazoa"/>
        </authorList>
    </citation>
    <scope>IDENTIFICATION</scope>
</reference>
<dbReference type="Gene3D" id="3.90.215.10">
    <property type="entry name" value="Gamma Fibrinogen, chain A, domain 1"/>
    <property type="match status" value="1"/>
</dbReference>
<dbReference type="SUPFAM" id="SSF56496">
    <property type="entry name" value="Fibrinogen C-terminal domain-like"/>
    <property type="match status" value="1"/>
</dbReference>
<evidence type="ECO:0000313" key="3">
    <source>
        <dbReference type="Proteomes" id="UP000594262"/>
    </source>
</evidence>
<protein>
    <recommendedName>
        <fullName evidence="1">Fibrinogen C-terminal domain-containing protein</fullName>
    </recommendedName>
</protein>
<organism evidence="2 3">
    <name type="scientific">Clytia hemisphaerica</name>
    <dbReference type="NCBI Taxonomy" id="252671"/>
    <lineage>
        <taxon>Eukaryota</taxon>
        <taxon>Metazoa</taxon>
        <taxon>Cnidaria</taxon>
        <taxon>Hydrozoa</taxon>
        <taxon>Hydroidolina</taxon>
        <taxon>Leptothecata</taxon>
        <taxon>Obeliida</taxon>
        <taxon>Clytiidae</taxon>
        <taxon>Clytia</taxon>
    </lineage>
</organism>
<evidence type="ECO:0000313" key="2">
    <source>
        <dbReference type="EnsemblMetazoa" id="CLYHEMP017685.1"/>
    </source>
</evidence>
<dbReference type="PROSITE" id="PS51406">
    <property type="entry name" value="FIBRINOGEN_C_2"/>
    <property type="match status" value="1"/>
</dbReference>
<dbReference type="OrthoDB" id="7735550at2759"/>
<feature type="domain" description="Fibrinogen C-terminal" evidence="1">
    <location>
        <begin position="169"/>
        <end position="393"/>
    </location>
</feature>
<dbReference type="PANTHER" id="PTHR19143">
    <property type="entry name" value="FIBRINOGEN/TENASCIN/ANGIOPOEITIN"/>
    <property type="match status" value="1"/>
</dbReference>
<name>A0A7M5X4H4_9CNID</name>
<proteinExistence type="predicted"/>
<dbReference type="NCBIfam" id="NF040941">
    <property type="entry name" value="GGGWT_bact"/>
    <property type="match status" value="1"/>
</dbReference>
<evidence type="ECO:0000259" key="1">
    <source>
        <dbReference type="PROSITE" id="PS51406"/>
    </source>
</evidence>
<dbReference type="InterPro" id="IPR036056">
    <property type="entry name" value="Fibrinogen-like_C"/>
</dbReference>
<dbReference type="InterPro" id="IPR014716">
    <property type="entry name" value="Fibrinogen_a/b/g_C_1"/>
</dbReference>
<accession>A0A7M5X4H4</accession>